<evidence type="ECO:0000256" key="4">
    <source>
        <dbReference type="ARBA" id="ARBA00023136"/>
    </source>
</evidence>
<proteinExistence type="predicted"/>
<feature type="transmembrane region" description="Helical" evidence="5">
    <location>
        <begin position="198"/>
        <end position="218"/>
    </location>
</feature>
<dbReference type="GO" id="GO:0007166">
    <property type="term" value="P:cell surface receptor signaling pathway"/>
    <property type="evidence" value="ECO:0007669"/>
    <property type="project" value="InterPro"/>
</dbReference>
<dbReference type="InterPro" id="IPR000832">
    <property type="entry name" value="GPCR_2_secretin-like"/>
</dbReference>
<keyword evidence="2 5" id="KW-0812">Transmembrane</keyword>
<dbReference type="PANTHER" id="PTHR45902">
    <property type="entry name" value="LATROPHILIN RECEPTOR-LIKE PROTEIN A"/>
    <property type="match status" value="1"/>
</dbReference>
<dbReference type="GeneID" id="6758625"/>
<organism evidence="7 8">
    <name type="scientific">Trichoplax adhaerens</name>
    <name type="common">Trichoplax reptans</name>
    <dbReference type="NCBI Taxonomy" id="10228"/>
    <lineage>
        <taxon>Eukaryota</taxon>
        <taxon>Metazoa</taxon>
        <taxon>Placozoa</taxon>
        <taxon>Uniplacotomia</taxon>
        <taxon>Trichoplacea</taxon>
        <taxon>Trichoplacidae</taxon>
        <taxon>Trichoplax</taxon>
    </lineage>
</organism>
<dbReference type="InterPro" id="IPR053231">
    <property type="entry name" value="GPCR_LN-TM7"/>
</dbReference>
<comment type="subcellular location">
    <subcellularLocation>
        <location evidence="1">Membrane</location>
        <topology evidence="1">Multi-pass membrane protein</topology>
    </subcellularLocation>
</comment>
<dbReference type="Gene3D" id="1.20.1070.10">
    <property type="entry name" value="Rhodopsin 7-helix transmembrane proteins"/>
    <property type="match status" value="1"/>
</dbReference>
<feature type="domain" description="G-protein coupled receptors family 2 profile 2" evidence="6">
    <location>
        <begin position="158"/>
        <end position="330"/>
    </location>
</feature>
<dbReference type="PROSITE" id="PS50261">
    <property type="entry name" value="G_PROTEIN_RECEP_F2_4"/>
    <property type="match status" value="1"/>
</dbReference>
<feature type="transmembrane region" description="Helical" evidence="5">
    <location>
        <begin position="269"/>
        <end position="292"/>
    </location>
</feature>
<dbReference type="AlphaFoldDB" id="B3SB10"/>
<dbReference type="PhylomeDB" id="B3SB10"/>
<dbReference type="RefSeq" id="XP_002117464.1">
    <property type="nucleotide sequence ID" value="XM_002117428.1"/>
</dbReference>
<reference evidence="7 8" key="1">
    <citation type="journal article" date="2008" name="Nature">
        <title>The Trichoplax genome and the nature of placozoans.</title>
        <authorList>
            <person name="Srivastava M."/>
            <person name="Begovic E."/>
            <person name="Chapman J."/>
            <person name="Putnam N.H."/>
            <person name="Hellsten U."/>
            <person name="Kawashima T."/>
            <person name="Kuo A."/>
            <person name="Mitros T."/>
            <person name="Salamov A."/>
            <person name="Carpenter M.L."/>
            <person name="Signorovitch A.Y."/>
            <person name="Moreno M.A."/>
            <person name="Kamm K."/>
            <person name="Grimwood J."/>
            <person name="Schmutz J."/>
            <person name="Shapiro H."/>
            <person name="Grigoriev I.V."/>
            <person name="Buss L.W."/>
            <person name="Schierwater B."/>
            <person name="Dellaporta S.L."/>
            <person name="Rokhsar D.S."/>
        </authorList>
    </citation>
    <scope>NUCLEOTIDE SEQUENCE [LARGE SCALE GENOMIC DNA]</scope>
    <source>
        <strain evidence="7 8">Grell-BS-1999</strain>
    </source>
</reference>
<keyword evidence="4 5" id="KW-0472">Membrane</keyword>
<dbReference type="Proteomes" id="UP000009022">
    <property type="component" value="Unassembled WGS sequence"/>
</dbReference>
<sequence>MYESRNFSRFFDEYDLLLASMDIDEILMSQFYQEAFESSHKVAVYVSDVLGIIESLYEVFISTFQELEHDGHWIAQCLYQAAYKVANVTSCGSKPQTIRPAMEVLKEFIGNNIICCQTYEQASTLKQCWRTSYGHKVKENNETNMKKYDINYNSKPLLFQWFNIAMGWISITFILLTWGFVIAASVSLTMKWKVRCNIAIAVILTDVMIAVVIPFLPAKEKSPLCIAKGIVLHYMILACFTCMFVQCLHQYRHRKNKNANDSRMWIFTYFLIGWMLPTVPITVASLVDPWIYHPTLKVFGQNMCWLHGINNFYFVIPLPAIVVISLPFLMYSTQDELKELKIKDWCCKDGEDSKEFHAFNAEEHRARKYVNYDIAIIYLSILIKKGSSCFQTKKKLIVEDKVDINEALEALDDFNFFPY</sequence>
<evidence type="ECO:0000256" key="1">
    <source>
        <dbReference type="ARBA" id="ARBA00004141"/>
    </source>
</evidence>
<dbReference type="GO" id="GO:0004930">
    <property type="term" value="F:G protein-coupled receptor activity"/>
    <property type="evidence" value="ECO:0007669"/>
    <property type="project" value="InterPro"/>
</dbReference>
<dbReference type="PANTHER" id="PTHR45902:SF4">
    <property type="entry name" value="G-PROTEIN COUPLED RECEPTORS FAMILY 2 PROFILE 2 DOMAIN-CONTAINING PROTEIN"/>
    <property type="match status" value="1"/>
</dbReference>
<protein>
    <recommendedName>
        <fullName evidence="6">G-protein coupled receptors family 2 profile 2 domain-containing protein</fullName>
    </recommendedName>
</protein>
<evidence type="ECO:0000313" key="8">
    <source>
        <dbReference type="Proteomes" id="UP000009022"/>
    </source>
</evidence>
<evidence type="ECO:0000313" key="7">
    <source>
        <dbReference type="EMBL" id="EDV20080.1"/>
    </source>
</evidence>
<dbReference type="InterPro" id="IPR017981">
    <property type="entry name" value="GPCR_2-like_7TM"/>
</dbReference>
<evidence type="ECO:0000259" key="6">
    <source>
        <dbReference type="PROSITE" id="PS50261"/>
    </source>
</evidence>
<feature type="transmembrane region" description="Helical" evidence="5">
    <location>
        <begin position="230"/>
        <end position="248"/>
    </location>
</feature>
<gene>
    <name evidence="7" type="ORF">TRIADDRAFT_61452</name>
</gene>
<dbReference type="EMBL" id="DS985263">
    <property type="protein sequence ID" value="EDV20080.1"/>
    <property type="molecule type" value="Genomic_DNA"/>
</dbReference>
<evidence type="ECO:0000256" key="5">
    <source>
        <dbReference type="SAM" id="Phobius"/>
    </source>
</evidence>
<feature type="transmembrane region" description="Helical" evidence="5">
    <location>
        <begin position="161"/>
        <end position="186"/>
    </location>
</feature>
<dbReference type="Pfam" id="PF00002">
    <property type="entry name" value="7tm_2"/>
    <property type="match status" value="1"/>
</dbReference>
<evidence type="ECO:0000256" key="3">
    <source>
        <dbReference type="ARBA" id="ARBA00022989"/>
    </source>
</evidence>
<dbReference type="InParanoid" id="B3SB10"/>
<evidence type="ECO:0000256" key="2">
    <source>
        <dbReference type="ARBA" id="ARBA00022692"/>
    </source>
</evidence>
<dbReference type="KEGG" id="tad:TRIADDRAFT_61452"/>
<dbReference type="CTD" id="6758625"/>
<feature type="transmembrane region" description="Helical" evidence="5">
    <location>
        <begin position="312"/>
        <end position="331"/>
    </location>
</feature>
<dbReference type="GO" id="GO:0005886">
    <property type="term" value="C:plasma membrane"/>
    <property type="evidence" value="ECO:0000318"/>
    <property type="project" value="GO_Central"/>
</dbReference>
<name>B3SB10_TRIAD</name>
<dbReference type="HOGENOM" id="CLU_656095_0_0_1"/>
<keyword evidence="3 5" id="KW-1133">Transmembrane helix</keyword>
<accession>B3SB10</accession>
<keyword evidence="8" id="KW-1185">Reference proteome</keyword>